<dbReference type="AlphaFoldDB" id="W4HPR7"/>
<dbReference type="RefSeq" id="WP_043841635.1">
    <property type="nucleotide sequence ID" value="NZ_AQQW01000001.1"/>
</dbReference>
<sequence>MIDHLLAATTLRRPRLLIRAARIGSESYARDRHLNRLLGEREVASRAAPLGELLEREAPMDAARRTGAAAYSAARHVALLSAIIAETRIARQAREDARAR</sequence>
<evidence type="ECO:0000313" key="2">
    <source>
        <dbReference type="Proteomes" id="UP000019063"/>
    </source>
</evidence>
<dbReference type="Proteomes" id="UP000019063">
    <property type="component" value="Unassembled WGS sequence"/>
</dbReference>
<keyword evidence="2" id="KW-1185">Reference proteome</keyword>
<dbReference type="EMBL" id="AQQW01000001">
    <property type="protein sequence ID" value="ETW14694.1"/>
    <property type="molecule type" value="Genomic_DNA"/>
</dbReference>
<dbReference type="Pfam" id="PF20083">
    <property type="entry name" value="DUF6477"/>
    <property type="match status" value="1"/>
</dbReference>
<dbReference type="InterPro" id="IPR045516">
    <property type="entry name" value="DUF6477"/>
</dbReference>
<organism evidence="1 2">
    <name type="scientific">Roseivivax marinus</name>
    <dbReference type="NCBI Taxonomy" id="1379903"/>
    <lineage>
        <taxon>Bacteria</taxon>
        <taxon>Pseudomonadati</taxon>
        <taxon>Pseudomonadota</taxon>
        <taxon>Alphaproteobacteria</taxon>
        <taxon>Rhodobacterales</taxon>
        <taxon>Roseobacteraceae</taxon>
        <taxon>Roseivivax</taxon>
    </lineage>
</organism>
<proteinExistence type="predicted"/>
<reference evidence="1 2" key="1">
    <citation type="journal article" date="2014" name="Antonie Van Leeuwenhoek">
        <title>Roseivivax atlanticus sp. nov., isolated from surface seawater of the Atlantic Ocean.</title>
        <authorList>
            <person name="Li G."/>
            <person name="Lai Q."/>
            <person name="Liu X."/>
            <person name="Sun F."/>
            <person name="Shao Z."/>
        </authorList>
    </citation>
    <scope>NUCLEOTIDE SEQUENCE [LARGE SCALE GENOMIC DNA]</scope>
    <source>
        <strain evidence="1 2">22II-s10s</strain>
    </source>
</reference>
<comment type="caution">
    <text evidence="1">The sequence shown here is derived from an EMBL/GenBank/DDBJ whole genome shotgun (WGS) entry which is preliminary data.</text>
</comment>
<gene>
    <name evidence="1" type="ORF">ATO8_02265</name>
</gene>
<dbReference type="PATRIC" id="fig|1317118.6.peg.469"/>
<dbReference type="eggNOG" id="ENOG5032YYG">
    <property type="taxonomic scope" value="Bacteria"/>
</dbReference>
<protein>
    <submittedName>
        <fullName evidence="1">Uncharacterized protein</fullName>
    </submittedName>
</protein>
<name>W4HPR7_9RHOB</name>
<dbReference type="STRING" id="1379903.ATO8_02265"/>
<accession>W4HPR7</accession>
<evidence type="ECO:0000313" key="1">
    <source>
        <dbReference type="EMBL" id="ETW14694.1"/>
    </source>
</evidence>